<dbReference type="PANTHER" id="PTHR33794:SF1">
    <property type="entry name" value="BACILLOLYSIN"/>
    <property type="match status" value="1"/>
</dbReference>
<dbReference type="Gene3D" id="2.60.120.260">
    <property type="entry name" value="Galactose-binding domain-like"/>
    <property type="match status" value="1"/>
</dbReference>
<dbReference type="Pfam" id="PF01483">
    <property type="entry name" value="P_proprotein"/>
    <property type="match status" value="1"/>
</dbReference>
<dbReference type="InterPro" id="IPR011096">
    <property type="entry name" value="FTP_domain"/>
</dbReference>
<dbReference type="InterPro" id="IPR050728">
    <property type="entry name" value="Zinc_Metalloprotease_M4"/>
</dbReference>
<dbReference type="CDD" id="cd09597">
    <property type="entry name" value="M4_TLP"/>
    <property type="match status" value="1"/>
</dbReference>
<keyword evidence="2" id="KW-0645">Protease</keyword>
<evidence type="ECO:0000256" key="5">
    <source>
        <dbReference type="ARBA" id="ARBA00022801"/>
    </source>
</evidence>
<keyword evidence="12" id="KW-1185">Reference proteome</keyword>
<evidence type="ECO:0000256" key="6">
    <source>
        <dbReference type="ARBA" id="ARBA00022833"/>
    </source>
</evidence>
<protein>
    <submittedName>
        <fullName evidence="11">Zn-dependent metalloprotease</fullName>
    </submittedName>
</protein>
<dbReference type="Pfam" id="PF02868">
    <property type="entry name" value="Peptidase_M4_C"/>
    <property type="match status" value="1"/>
</dbReference>
<evidence type="ECO:0000259" key="10">
    <source>
        <dbReference type="PROSITE" id="PS51829"/>
    </source>
</evidence>
<comment type="similarity">
    <text evidence="1">Belongs to the peptidase M28 family. M28A subfamily.</text>
</comment>
<dbReference type="InterPro" id="IPR008979">
    <property type="entry name" value="Galactose-bd-like_sf"/>
</dbReference>
<evidence type="ECO:0000313" key="11">
    <source>
        <dbReference type="EMBL" id="MBG6134082.1"/>
    </source>
</evidence>
<feature type="region of interest" description="Disordered" evidence="8">
    <location>
        <begin position="1013"/>
        <end position="1037"/>
    </location>
</feature>
<keyword evidence="6" id="KW-0862">Zinc</keyword>
<dbReference type="SUPFAM" id="SSF53187">
    <property type="entry name" value="Zn-dependent exopeptidases"/>
    <property type="match status" value="1"/>
</dbReference>
<dbReference type="Gene3D" id="3.10.170.10">
    <property type="match status" value="1"/>
</dbReference>
<feature type="chain" id="PRO_5039014261" evidence="9">
    <location>
        <begin position="21"/>
        <end position="1144"/>
    </location>
</feature>
<name>A0A8J7KMJ7_9ACTN</name>
<dbReference type="SUPFAM" id="SSF55486">
    <property type="entry name" value="Metalloproteases ('zincins'), catalytic domain"/>
    <property type="match status" value="1"/>
</dbReference>
<dbReference type="GO" id="GO:0004222">
    <property type="term" value="F:metalloendopeptidase activity"/>
    <property type="evidence" value="ECO:0007669"/>
    <property type="project" value="InterPro"/>
</dbReference>
<dbReference type="CDD" id="cd03876">
    <property type="entry name" value="M28_SGAP_like"/>
    <property type="match status" value="1"/>
</dbReference>
<keyword evidence="4 9" id="KW-0732">Signal</keyword>
<dbReference type="GO" id="GO:0006508">
    <property type="term" value="P:proteolysis"/>
    <property type="evidence" value="ECO:0007669"/>
    <property type="project" value="UniProtKB-KW"/>
</dbReference>
<dbReference type="InterPro" id="IPR041756">
    <property type="entry name" value="M28_SGAP-like"/>
</dbReference>
<dbReference type="Gene3D" id="1.10.390.10">
    <property type="entry name" value="Neutral Protease Domain 2"/>
    <property type="match status" value="1"/>
</dbReference>
<evidence type="ECO:0000256" key="2">
    <source>
        <dbReference type="ARBA" id="ARBA00022670"/>
    </source>
</evidence>
<reference evidence="11" key="1">
    <citation type="submission" date="2020-11" db="EMBL/GenBank/DDBJ databases">
        <title>Sequencing the genomes of 1000 actinobacteria strains.</title>
        <authorList>
            <person name="Klenk H.-P."/>
        </authorList>
    </citation>
    <scope>NUCLEOTIDE SEQUENCE</scope>
    <source>
        <strain evidence="11">DSM 45356</strain>
    </source>
</reference>
<proteinExistence type="inferred from homology"/>
<accession>A0A8J7KMJ7</accession>
<sequence length="1144" mass="116975">MRRRAGLPVAAAGIALAVVAGTAAALSWSAAQSPSAQASDPVGLAVAAADRAALSGLDALGKGPSEQFDRRAVYRGGDPGQRDLYYVSYDRTYKGLPVVGGDAVVATDAAGHVLTTASASHTAISVPIAATVTAEQAAVASRAKLTRVDTVGTSRLVVLVRDEHPRLAWETLVTGRKGSEPSEQTVYVDAHSGQVADAVEGVHADTVNGYYDGTVDIDASASGSNRTLVDTGRPGLKCGDYSTKSVYTNTSTSWGNGSGTDLKTACAEAFYAVGREWDMLKNWLGRNGIDGNGNAVPIYVNEGDVNAHWYNGQGYAAFGHNQPNDRQLVALDVVGHEMGHGLDEYTPGGTSSEAGLGEGTGDIFGSLTEAYANNPKDRPDFEVGEVVSLQGDGKPLRYMYDPSKDGRSPNCYSSSIPNTEVHDAAGPLNHWFYLLAEGTAPTDGQPTSPTCNSSTLTGVGIQSAGKVFYNAMLLKTSGMTYKKYRIATLQAAKSLDSTCALFTKTKAAWDAVTLPAQSGEATCTGTPGNDFSVSLSPASGSVQPGASTTVTVGTTTTSGTAQTVNLSASGQPSGVTVSFSPASVQSGANATMTVAASTSATAGTYTVTVTGTGSATHTATYALTVGGGNPNPGGAPDIDVAKVQAHLAQLGTIASQNGGTRRAGSAGHTQSVAYIKGKLQAAGFTVTEQNCTSCTYVSNNLIADWPGGDTNNTVMFGAHLDSVSAGPGINDNGSGSASILEAALALAQANPTMTKHVRFGWWTDEEQGLNGSKFYVNSLTAAQKSAIKGYYNFDMVASPNGGYFINNLTTATSAPMKAYWDSLNLAPQENVEGQGRSDDASFQNGGVPTSGYATGANATKSPAEATKWGGTAGQAYDSCYHQSCDTTSNINATALNRSADGIAYTIWNLAVGTSTVNDFSVTVSPSSGTANLGQSLTTTVNTATTSGAAQSVALTASNVPAGVKVTFSPSSVTSGSSATANISVATNATPGTYTITVTGTGSATHTSTYTLTVTDGGSSPSPNPTTPPPTGRTFTNDTDFPINDNRITSSVNSTATGQATTPVTLSVTINHTCAEDLGISLIAPNGQVYAVKYSGTGNYPCTPFGGQKSYSVPANSAASGTWQLRVTDYGPGDTGVLDTWSVTL</sequence>
<evidence type="ECO:0000256" key="9">
    <source>
        <dbReference type="SAM" id="SignalP"/>
    </source>
</evidence>
<dbReference type="SUPFAM" id="SSF49785">
    <property type="entry name" value="Galactose-binding domain-like"/>
    <property type="match status" value="1"/>
</dbReference>
<comment type="caution">
    <text evidence="11">The sequence shown here is derived from an EMBL/GenBank/DDBJ whole genome shotgun (WGS) entry which is preliminary data.</text>
</comment>
<dbReference type="InterPro" id="IPR027268">
    <property type="entry name" value="Peptidase_M4/M1_CTD_sf"/>
</dbReference>
<dbReference type="Pfam" id="PF04389">
    <property type="entry name" value="Peptidase_M28"/>
    <property type="match status" value="1"/>
</dbReference>
<dbReference type="InterPro" id="IPR007484">
    <property type="entry name" value="Peptidase_M28"/>
</dbReference>
<dbReference type="RefSeq" id="WP_197001361.1">
    <property type="nucleotide sequence ID" value="NZ_BONS01000026.1"/>
</dbReference>
<dbReference type="Pfam" id="PF07504">
    <property type="entry name" value="FTP"/>
    <property type="match status" value="1"/>
</dbReference>
<gene>
    <name evidence="11" type="ORF">IW245_000276</name>
</gene>
<dbReference type="Proteomes" id="UP000622552">
    <property type="component" value="Unassembled WGS sequence"/>
</dbReference>
<dbReference type="GO" id="GO:0046872">
    <property type="term" value="F:metal ion binding"/>
    <property type="evidence" value="ECO:0007669"/>
    <property type="project" value="UniProtKB-KW"/>
</dbReference>
<dbReference type="GO" id="GO:0004177">
    <property type="term" value="F:aminopeptidase activity"/>
    <property type="evidence" value="ECO:0007669"/>
    <property type="project" value="InterPro"/>
</dbReference>
<feature type="signal peptide" evidence="9">
    <location>
        <begin position="1"/>
        <end position="20"/>
    </location>
</feature>
<dbReference type="FunFam" id="3.40.630.10:FF:000066">
    <property type="entry name" value="M28 family peptidase"/>
    <property type="match status" value="1"/>
</dbReference>
<evidence type="ECO:0000256" key="4">
    <source>
        <dbReference type="ARBA" id="ARBA00022729"/>
    </source>
</evidence>
<dbReference type="AlphaFoldDB" id="A0A8J7KMJ7"/>
<dbReference type="InterPro" id="IPR013856">
    <property type="entry name" value="Peptidase_M4_domain"/>
</dbReference>
<evidence type="ECO:0000256" key="7">
    <source>
        <dbReference type="ARBA" id="ARBA00023049"/>
    </source>
</evidence>
<feature type="domain" description="P/Homo B" evidence="10">
    <location>
        <begin position="1026"/>
        <end position="1144"/>
    </location>
</feature>
<dbReference type="GO" id="GO:0004252">
    <property type="term" value="F:serine-type endopeptidase activity"/>
    <property type="evidence" value="ECO:0007669"/>
    <property type="project" value="InterPro"/>
</dbReference>
<dbReference type="PANTHER" id="PTHR33794">
    <property type="entry name" value="BACILLOLYSIN"/>
    <property type="match status" value="1"/>
</dbReference>
<dbReference type="InterPro" id="IPR002884">
    <property type="entry name" value="P_dom"/>
</dbReference>
<organism evidence="11 12">
    <name type="scientific">Longispora fulva</name>
    <dbReference type="NCBI Taxonomy" id="619741"/>
    <lineage>
        <taxon>Bacteria</taxon>
        <taxon>Bacillati</taxon>
        <taxon>Actinomycetota</taxon>
        <taxon>Actinomycetes</taxon>
        <taxon>Micromonosporales</taxon>
        <taxon>Micromonosporaceae</taxon>
        <taxon>Longispora</taxon>
    </lineage>
</organism>
<evidence type="ECO:0000256" key="8">
    <source>
        <dbReference type="SAM" id="MobiDB-lite"/>
    </source>
</evidence>
<dbReference type="PROSITE" id="PS51829">
    <property type="entry name" value="P_HOMO_B"/>
    <property type="match status" value="1"/>
</dbReference>
<dbReference type="InterPro" id="IPR001570">
    <property type="entry name" value="Peptidase_M4_C_domain"/>
</dbReference>
<keyword evidence="7 11" id="KW-0482">Metalloprotease</keyword>
<evidence type="ECO:0000256" key="3">
    <source>
        <dbReference type="ARBA" id="ARBA00022723"/>
    </source>
</evidence>
<dbReference type="Pfam" id="PF01447">
    <property type="entry name" value="Peptidase_M4"/>
    <property type="match status" value="1"/>
</dbReference>
<dbReference type="Gene3D" id="3.40.630.10">
    <property type="entry name" value="Zn peptidases"/>
    <property type="match status" value="1"/>
</dbReference>
<keyword evidence="3" id="KW-0479">Metal-binding</keyword>
<evidence type="ECO:0000313" key="12">
    <source>
        <dbReference type="Proteomes" id="UP000622552"/>
    </source>
</evidence>
<keyword evidence="5" id="KW-0378">Hydrolase</keyword>
<evidence type="ECO:0000256" key="1">
    <source>
        <dbReference type="ARBA" id="ARBA00005957"/>
    </source>
</evidence>
<dbReference type="EMBL" id="JADOUF010000001">
    <property type="protein sequence ID" value="MBG6134082.1"/>
    <property type="molecule type" value="Genomic_DNA"/>
</dbReference>
<feature type="compositionally biased region" description="Pro residues" evidence="8">
    <location>
        <begin position="1021"/>
        <end position="1030"/>
    </location>
</feature>